<dbReference type="PATRIC" id="fig|1283301.3.peg.3299"/>
<sequence>MFRAANADRTSPACLADRRLGRVFAVARSSRRACRGSDVGWVTGWVAVGKLEPGQGVTSGVGVVLSRAGA</sequence>
<protein>
    <submittedName>
        <fullName evidence="1">Uncharacterized protein</fullName>
    </submittedName>
</protein>
<dbReference type="Proteomes" id="UP000015001">
    <property type="component" value="Unassembled WGS sequence"/>
</dbReference>
<proteinExistence type="predicted"/>
<dbReference type="AlphaFoldDB" id="S4NML0"/>
<comment type="caution">
    <text evidence="1">The sequence shown here is derived from an EMBL/GenBank/DDBJ whole genome shotgun (WGS) entry which is preliminary data.</text>
</comment>
<evidence type="ECO:0000313" key="1">
    <source>
        <dbReference type="EMBL" id="EPJ39619.1"/>
    </source>
</evidence>
<gene>
    <name evidence="1" type="ORF">STAFG_3327</name>
</gene>
<dbReference type="HOGENOM" id="CLU_2755955_0_0_11"/>
<name>S4NML0_9ACTN</name>
<accession>S4NML0</accession>
<keyword evidence="2" id="KW-1185">Reference proteome</keyword>
<evidence type="ECO:0000313" key="2">
    <source>
        <dbReference type="Proteomes" id="UP000015001"/>
    </source>
</evidence>
<dbReference type="EMBL" id="AOPY01001412">
    <property type="protein sequence ID" value="EPJ39619.1"/>
    <property type="molecule type" value="Genomic_DNA"/>
</dbReference>
<organism evidence="1 2">
    <name type="scientific">Streptomyces afghaniensis 772</name>
    <dbReference type="NCBI Taxonomy" id="1283301"/>
    <lineage>
        <taxon>Bacteria</taxon>
        <taxon>Bacillati</taxon>
        <taxon>Actinomycetota</taxon>
        <taxon>Actinomycetes</taxon>
        <taxon>Kitasatosporales</taxon>
        <taxon>Streptomycetaceae</taxon>
        <taxon>Streptomyces</taxon>
    </lineage>
</organism>
<reference evidence="1 2" key="1">
    <citation type="submission" date="2013-02" db="EMBL/GenBank/DDBJ databases">
        <title>Draft Genome Sequence of Streptomyces afghaniensis, Which Produces Compounds of the Julimycin B-Complex.</title>
        <authorList>
            <person name="Gruening B.A."/>
            <person name="Praeg A."/>
            <person name="Erxleben A."/>
            <person name="Guenther S."/>
            <person name="Fiedler H.-P."/>
            <person name="Goodfellow M."/>
            <person name="Mueller M."/>
        </authorList>
    </citation>
    <scope>NUCLEOTIDE SEQUENCE [LARGE SCALE GENOMIC DNA]</scope>
    <source>
        <strain evidence="1 2">772</strain>
    </source>
</reference>